<evidence type="ECO:0000313" key="2">
    <source>
        <dbReference type="EMBL" id="DBA01998.1"/>
    </source>
</evidence>
<feature type="region of interest" description="Disordered" evidence="1">
    <location>
        <begin position="63"/>
        <end position="85"/>
    </location>
</feature>
<dbReference type="EMBL" id="DAKRPA010000037">
    <property type="protein sequence ID" value="DBA01998.1"/>
    <property type="molecule type" value="Genomic_DNA"/>
</dbReference>
<accession>A0AAV2Z9R5</accession>
<sequence length="433" mass="48763">MSKSGPLPRFQVSKEDQHDYQVLADEILHETLTAYETHMYANDRQVDRNRWKSVRKREQLEVLREREGTEQPERERGGSGHFDMEIGPTASMAANSSMPLMMAVGSMPGTLDDAMYGTFVDDTPSLRVRMSYQHDSMDDCAVVASFKLPTEQDPFQFLGVNWFLRDLPGIPGAVVRRRDFLMLAATGLSTTSRGERIGYYILHSISHSSFPELSRQSIVRGKMSLCLIYRQLDANSVDIFMQVLLDPCGNVMNFLVIQECSHTLMTSGKAVACAHKKKLFWFMRHKHRRLSSSSSTGASTGSENSFEEQSCDACAAPLGEIFSCSGSMCQLYQKIVCSRCCVTKKMTLDATAFEVTQRPMYFCLSCMVLTKKHPAAQIAWHEFQEKQQQRRRRQARLLRSQSESTVSVDSAASKSSSGRRPTARSRFGSTHCA</sequence>
<dbReference type="Gene3D" id="3.30.530.20">
    <property type="match status" value="1"/>
</dbReference>
<dbReference type="PANTHER" id="PTHR13510">
    <property type="entry name" value="FYVE-FINGER-CONTAINING RAB5 EFFECTOR PROTEIN RABENOSYN-5-RELATED"/>
    <property type="match status" value="1"/>
</dbReference>
<keyword evidence="3" id="KW-1185">Reference proteome</keyword>
<organism evidence="2 3">
    <name type="scientific">Lagenidium giganteum</name>
    <dbReference type="NCBI Taxonomy" id="4803"/>
    <lineage>
        <taxon>Eukaryota</taxon>
        <taxon>Sar</taxon>
        <taxon>Stramenopiles</taxon>
        <taxon>Oomycota</taxon>
        <taxon>Peronosporomycetes</taxon>
        <taxon>Pythiales</taxon>
        <taxon>Pythiaceae</taxon>
    </lineage>
</organism>
<evidence type="ECO:0000256" key="1">
    <source>
        <dbReference type="SAM" id="MobiDB-lite"/>
    </source>
</evidence>
<name>A0AAV2Z9R5_9STRA</name>
<evidence type="ECO:0000313" key="3">
    <source>
        <dbReference type="Proteomes" id="UP001146120"/>
    </source>
</evidence>
<gene>
    <name evidence="2" type="ORF">N0F65_000245</name>
</gene>
<proteinExistence type="predicted"/>
<dbReference type="PANTHER" id="PTHR13510:SF44">
    <property type="entry name" value="RABENOSYN-5"/>
    <property type="match status" value="1"/>
</dbReference>
<feature type="compositionally biased region" description="Basic and acidic residues" evidence="1">
    <location>
        <begin position="63"/>
        <end position="84"/>
    </location>
</feature>
<reference evidence="2" key="1">
    <citation type="submission" date="2022-11" db="EMBL/GenBank/DDBJ databases">
        <authorList>
            <person name="Morgan W.R."/>
            <person name="Tartar A."/>
        </authorList>
    </citation>
    <scope>NUCLEOTIDE SEQUENCE</scope>
    <source>
        <strain evidence="2">ARSEF 373</strain>
    </source>
</reference>
<feature type="compositionally biased region" description="Low complexity" evidence="1">
    <location>
        <begin position="397"/>
        <end position="416"/>
    </location>
</feature>
<comment type="caution">
    <text evidence="2">The sequence shown here is derived from an EMBL/GenBank/DDBJ whole genome shotgun (WGS) entry which is preliminary data.</text>
</comment>
<protein>
    <submittedName>
        <fullName evidence="2">Uncharacterized protein</fullName>
    </submittedName>
</protein>
<dbReference type="Proteomes" id="UP001146120">
    <property type="component" value="Unassembled WGS sequence"/>
</dbReference>
<dbReference type="InterPro" id="IPR052727">
    <property type="entry name" value="Rab4/Rab5_effector"/>
</dbReference>
<dbReference type="AlphaFoldDB" id="A0AAV2Z9R5"/>
<dbReference type="InterPro" id="IPR023393">
    <property type="entry name" value="START-like_dom_sf"/>
</dbReference>
<reference evidence="2" key="2">
    <citation type="journal article" date="2023" name="Microbiol Resour">
        <title>Decontamination and Annotation of the Draft Genome Sequence of the Oomycete Lagenidium giganteum ARSEF 373.</title>
        <authorList>
            <person name="Morgan W.R."/>
            <person name="Tartar A."/>
        </authorList>
    </citation>
    <scope>NUCLEOTIDE SEQUENCE</scope>
    <source>
        <strain evidence="2">ARSEF 373</strain>
    </source>
</reference>
<feature type="region of interest" description="Disordered" evidence="1">
    <location>
        <begin position="391"/>
        <end position="433"/>
    </location>
</feature>